<proteinExistence type="predicted"/>
<accession>A0ABW6C425</accession>
<reference evidence="2" key="1">
    <citation type="journal article" date="2019" name="Int. J. Syst. Evol. Microbiol.">
        <title>The Global Catalogue of Microorganisms (GCM) 10K type strain sequencing project: providing services to taxonomists for standard genome sequencing and annotation.</title>
        <authorList>
            <consortium name="The Broad Institute Genomics Platform"/>
            <consortium name="The Broad Institute Genome Sequencing Center for Infectious Disease"/>
            <person name="Wu L."/>
            <person name="Ma J."/>
        </authorList>
    </citation>
    <scope>NUCLEOTIDE SEQUENCE [LARGE SCALE GENOMIC DNA]</scope>
    <source>
        <strain evidence="2">KCTC 23984</strain>
    </source>
</reference>
<evidence type="ECO:0000313" key="1">
    <source>
        <dbReference type="EMBL" id="MFD3003821.1"/>
    </source>
</evidence>
<dbReference type="RefSeq" id="WP_377491958.1">
    <property type="nucleotide sequence ID" value="NZ_JBHUOX010000044.1"/>
</dbReference>
<comment type="caution">
    <text evidence="1">The sequence shown here is derived from an EMBL/GenBank/DDBJ whole genome shotgun (WGS) entry which is preliminary data.</text>
</comment>
<evidence type="ECO:0000313" key="2">
    <source>
        <dbReference type="Proteomes" id="UP001597641"/>
    </source>
</evidence>
<organism evidence="1 2">
    <name type="scientific">Pontibacter toksunensis</name>
    <dbReference type="NCBI Taxonomy" id="1332631"/>
    <lineage>
        <taxon>Bacteria</taxon>
        <taxon>Pseudomonadati</taxon>
        <taxon>Bacteroidota</taxon>
        <taxon>Cytophagia</taxon>
        <taxon>Cytophagales</taxon>
        <taxon>Hymenobacteraceae</taxon>
        <taxon>Pontibacter</taxon>
    </lineage>
</organism>
<sequence>MLYERTAISKQSEVTIQNDLQQLKESSQLTADLVFRDPYVPDFLGLADTYSEKDLEASVIIPNSLIKLDYNPARDVLSVTTHASLWRRVVKEPPA</sequence>
<keyword evidence="2" id="KW-1185">Reference proteome</keyword>
<dbReference type="Proteomes" id="UP001597641">
    <property type="component" value="Unassembled WGS sequence"/>
</dbReference>
<protein>
    <submittedName>
        <fullName evidence="1">Uncharacterized protein</fullName>
    </submittedName>
</protein>
<dbReference type="EMBL" id="JBHUOX010000044">
    <property type="protein sequence ID" value="MFD3003821.1"/>
    <property type="molecule type" value="Genomic_DNA"/>
</dbReference>
<name>A0ABW6C425_9BACT</name>
<gene>
    <name evidence="1" type="ORF">ACFS7Z_25925</name>
</gene>